<dbReference type="PANTHER" id="PTHR30383:SF5">
    <property type="entry name" value="SGNH HYDROLASE-TYPE ESTERASE DOMAIN-CONTAINING PROTEIN"/>
    <property type="match status" value="1"/>
</dbReference>
<dbReference type="Gene3D" id="3.40.50.1110">
    <property type="entry name" value="SGNH hydrolase"/>
    <property type="match status" value="1"/>
</dbReference>
<dbReference type="SUPFAM" id="SSF52266">
    <property type="entry name" value="SGNH hydrolase"/>
    <property type="match status" value="1"/>
</dbReference>
<comment type="caution">
    <text evidence="3">The sequence shown here is derived from an EMBL/GenBank/DDBJ whole genome shotgun (WGS) entry which is preliminary data.</text>
</comment>
<organism evidence="3 4">
    <name type="scientific">Kineosporia corallincola</name>
    <dbReference type="NCBI Taxonomy" id="2835133"/>
    <lineage>
        <taxon>Bacteria</taxon>
        <taxon>Bacillati</taxon>
        <taxon>Actinomycetota</taxon>
        <taxon>Actinomycetes</taxon>
        <taxon>Kineosporiales</taxon>
        <taxon>Kineosporiaceae</taxon>
        <taxon>Kineosporia</taxon>
    </lineage>
</organism>
<gene>
    <name evidence="3" type="ORF">KIH74_01825</name>
</gene>
<evidence type="ECO:0000256" key="1">
    <source>
        <dbReference type="SAM" id="MobiDB-lite"/>
    </source>
</evidence>
<dbReference type="InterPro" id="IPR051532">
    <property type="entry name" value="Ester_Hydrolysis_Enzymes"/>
</dbReference>
<keyword evidence="4" id="KW-1185">Reference proteome</keyword>
<dbReference type="InterPro" id="IPR036514">
    <property type="entry name" value="SGNH_hydro_sf"/>
</dbReference>
<name>A0ABS5T991_9ACTN</name>
<dbReference type="Proteomes" id="UP001197247">
    <property type="component" value="Unassembled WGS sequence"/>
</dbReference>
<evidence type="ECO:0000313" key="4">
    <source>
        <dbReference type="Proteomes" id="UP001197247"/>
    </source>
</evidence>
<feature type="compositionally biased region" description="Low complexity" evidence="1">
    <location>
        <begin position="27"/>
        <end position="61"/>
    </location>
</feature>
<evidence type="ECO:0000259" key="2">
    <source>
        <dbReference type="Pfam" id="PF13472"/>
    </source>
</evidence>
<protein>
    <recommendedName>
        <fullName evidence="2">SGNH hydrolase-type esterase domain-containing protein</fullName>
    </recommendedName>
</protein>
<dbReference type="Pfam" id="PF13472">
    <property type="entry name" value="Lipase_GDSL_2"/>
    <property type="match status" value="1"/>
</dbReference>
<feature type="domain" description="SGNH hydrolase-type esterase" evidence="2">
    <location>
        <begin position="140"/>
        <end position="294"/>
    </location>
</feature>
<dbReference type="EMBL" id="JAHBAY010000001">
    <property type="protein sequence ID" value="MBT0767644.1"/>
    <property type="molecule type" value="Genomic_DNA"/>
</dbReference>
<reference evidence="3 4" key="1">
    <citation type="submission" date="2021-05" db="EMBL/GenBank/DDBJ databases">
        <title>Kineosporia and Streptomyces sp. nov. two new marine actinobacteria isolated from Coral.</title>
        <authorList>
            <person name="Buangrab K."/>
            <person name="Sutthacheep M."/>
            <person name="Yeemin T."/>
            <person name="Harunari E."/>
            <person name="Igarashi Y."/>
            <person name="Kanchanasin P."/>
            <person name="Tanasupawat S."/>
            <person name="Phongsopitanun W."/>
        </authorList>
    </citation>
    <scope>NUCLEOTIDE SEQUENCE [LARGE SCALE GENOMIC DNA]</scope>
    <source>
        <strain evidence="3 4">J2-2</strain>
    </source>
</reference>
<accession>A0ABS5T991</accession>
<feature type="region of interest" description="Disordered" evidence="1">
    <location>
        <begin position="27"/>
        <end position="78"/>
    </location>
</feature>
<dbReference type="InterPro" id="IPR013830">
    <property type="entry name" value="SGNH_hydro"/>
</dbReference>
<proteinExistence type="predicted"/>
<sequence length="310" mass="31386">MRRIGTGAVMLSAGVVIGAVVSGGLSSGAGSTASAASPAPSASPTPTGTASTTPEATGSGTVADQSGTGTGTAEGTPGVTVTRSYSAADLAAAADAAARATSTYSAAEGSSVGFQGQTLPDLTVVPPTRTDGALKLTVGLGDSITYRTGSWFRRVCGAGVIYSCRDAGVRGDTTTGMLERLQTDVLDLEPDAVTIMAGTNDMLYGYSTVKSMRNIDELVTRVQASGATVVLCTISPRNATPKQALALNVAIRKYAKNHKVALLDVYPLLGNANGTFKKGLTNDGVHPNVKGMKLMADLAERKLPRLIGAS</sequence>
<evidence type="ECO:0000313" key="3">
    <source>
        <dbReference type="EMBL" id="MBT0767644.1"/>
    </source>
</evidence>
<dbReference type="RefSeq" id="WP_214153731.1">
    <property type="nucleotide sequence ID" value="NZ_JAHBAY010000001.1"/>
</dbReference>
<dbReference type="PANTHER" id="PTHR30383">
    <property type="entry name" value="THIOESTERASE 1/PROTEASE 1/LYSOPHOSPHOLIPASE L1"/>
    <property type="match status" value="1"/>
</dbReference>